<dbReference type="Gene3D" id="3.40.50.300">
    <property type="entry name" value="P-loop containing nucleotide triphosphate hydrolases"/>
    <property type="match status" value="2"/>
</dbReference>
<evidence type="ECO:0000256" key="8">
    <source>
        <dbReference type="HAMAP-Rule" id="MF_00195"/>
    </source>
</evidence>
<comment type="similarity">
    <text evidence="1 8 9">Belongs to the TRAFAC class TrmE-Era-EngA-EngB-Septin-like GTPase superfamily. EngA (Der) GTPase family.</text>
</comment>
<evidence type="ECO:0000256" key="5">
    <source>
        <dbReference type="ARBA" id="ARBA00022741"/>
    </source>
</evidence>
<organism evidence="12 13">
    <name type="scientific">Thermatribacter velox</name>
    <dbReference type="NCBI Taxonomy" id="3039681"/>
    <lineage>
        <taxon>Bacteria</taxon>
        <taxon>Pseudomonadati</taxon>
        <taxon>Atribacterota</taxon>
        <taxon>Atribacteria</taxon>
        <taxon>Atribacterales</taxon>
        <taxon>Thermatribacteraceae</taxon>
        <taxon>Thermatribacter</taxon>
    </lineage>
</organism>
<dbReference type="NCBIfam" id="TIGR03594">
    <property type="entry name" value="GTPase_EngA"/>
    <property type="match status" value="1"/>
</dbReference>
<dbReference type="InterPro" id="IPR005225">
    <property type="entry name" value="Small_GTP-bd"/>
</dbReference>
<feature type="binding site" evidence="8">
    <location>
        <begin position="26"/>
        <end position="33"/>
    </location>
    <ligand>
        <name>GTP</name>
        <dbReference type="ChEBI" id="CHEBI:37565"/>
        <label>1</label>
    </ligand>
</feature>
<evidence type="ECO:0000256" key="6">
    <source>
        <dbReference type="ARBA" id="ARBA00023134"/>
    </source>
</evidence>
<evidence type="ECO:0000313" key="13">
    <source>
        <dbReference type="Proteomes" id="UP001461341"/>
    </source>
</evidence>
<dbReference type="HAMAP" id="MF_00195">
    <property type="entry name" value="GTPase_Der"/>
    <property type="match status" value="1"/>
</dbReference>
<dbReference type="NCBIfam" id="TIGR00231">
    <property type="entry name" value="small_GTP"/>
    <property type="match status" value="2"/>
</dbReference>
<feature type="binding site" evidence="8">
    <location>
        <begin position="73"/>
        <end position="77"/>
    </location>
    <ligand>
        <name>GTP</name>
        <dbReference type="ChEBI" id="CHEBI:37565"/>
        <label>1</label>
    </ligand>
</feature>
<dbReference type="InterPro" id="IPR015946">
    <property type="entry name" value="KH_dom-like_a/b"/>
</dbReference>
<feature type="binding site" evidence="8">
    <location>
        <begin position="314"/>
        <end position="317"/>
    </location>
    <ligand>
        <name>GTP</name>
        <dbReference type="ChEBI" id="CHEBI:37565"/>
        <label>2</label>
    </ligand>
</feature>
<feature type="domain" description="G" evidence="10">
    <location>
        <begin position="197"/>
        <end position="315"/>
    </location>
</feature>
<dbReference type="EMBL" id="CP121689">
    <property type="protein sequence ID" value="WZL75314.1"/>
    <property type="molecule type" value="Genomic_DNA"/>
</dbReference>
<dbReference type="Proteomes" id="UP001461341">
    <property type="component" value="Chromosome"/>
</dbReference>
<keyword evidence="5 8" id="KW-0547">Nucleotide-binding</keyword>
<keyword evidence="6 8" id="KW-0342">GTP-binding</keyword>
<evidence type="ECO:0000256" key="1">
    <source>
        <dbReference type="ARBA" id="ARBA00008279"/>
    </source>
</evidence>
<feature type="binding site" evidence="8">
    <location>
        <begin position="249"/>
        <end position="253"/>
    </location>
    <ligand>
        <name>GTP</name>
        <dbReference type="ChEBI" id="CHEBI:37565"/>
        <label>2</label>
    </ligand>
</feature>
<dbReference type="InterPro" id="IPR006073">
    <property type="entry name" value="GTP-bd"/>
</dbReference>
<comment type="subunit">
    <text evidence="8">Associates with the 50S ribosomal subunit.</text>
</comment>
<dbReference type="PIRSF" id="PIRSF006485">
    <property type="entry name" value="GTP-binding_EngA"/>
    <property type="match status" value="1"/>
</dbReference>
<dbReference type="InterPro" id="IPR016484">
    <property type="entry name" value="GTPase_Der"/>
</dbReference>
<accession>A0ABZ2Y8G2</accession>
<dbReference type="Gene3D" id="3.30.300.20">
    <property type="match status" value="1"/>
</dbReference>
<evidence type="ECO:0000256" key="3">
    <source>
        <dbReference type="ARBA" id="ARBA00022517"/>
    </source>
</evidence>
<dbReference type="RefSeq" id="WP_369017460.1">
    <property type="nucleotide sequence ID" value="NZ_CP121689.1"/>
</dbReference>
<sequence length="458" mass="51637">MENAFRQKLVSKMNEGKKQPLVAIVGRTNVGKSTLFNRLAKKRIAIVDPTPGVTRDFLEEIVDFQDIEARVVDTGGIEFNPQEPLQSAVERKAWEIIEEADLVMFVVDGRASLTLPEQELLARLRRLGKRLLLVINKREGMTHEVPPADFFSLGVENMLQVSALHGDGIRRLKEVVGEILKEVVSEGKLATSPQRSKVVVLGKPNVGKSTLCNLLFGRERCIVSDVPGTTRDAVTIAVDTPFGHYQLIDTAGLIRKARLQDAVSFYAQTRAQHALEEADLCILVIDPLSGVTRQDKRIAAQVAEHKKCCLVFLNKWDLVQKLNPGFPQARIEEWARRDLSFLHYASFLIGSALDTSIREKIFAALAGIITRYHQRVKTSVLNEILQQELSELKTKGFLPERSKLYYATQTRIAPPCIRVYTNSMDEETKKRVAKIVEQALRRRLNWEGVPLDVELQRK</sequence>
<comment type="function">
    <text evidence="8 9">GTPase that plays an essential role in the late steps of ribosome biogenesis.</text>
</comment>
<feature type="binding site" evidence="8">
    <location>
        <begin position="202"/>
        <end position="209"/>
    </location>
    <ligand>
        <name>GTP</name>
        <dbReference type="ChEBI" id="CHEBI:37565"/>
        <label>2</label>
    </ligand>
</feature>
<dbReference type="InterPro" id="IPR027417">
    <property type="entry name" value="P-loop_NTPase"/>
</dbReference>
<dbReference type="SUPFAM" id="SSF52540">
    <property type="entry name" value="P-loop containing nucleoside triphosphate hydrolases"/>
    <property type="match status" value="2"/>
</dbReference>
<reference evidence="12 13" key="1">
    <citation type="submission" date="2023-03" db="EMBL/GenBank/DDBJ databases">
        <title>Novel Species.</title>
        <authorList>
            <person name="Ma S."/>
        </authorList>
    </citation>
    <scope>NUCLEOTIDE SEQUENCE [LARGE SCALE GENOMIC DNA]</scope>
    <source>
        <strain evidence="12 13">B11</strain>
    </source>
</reference>
<protein>
    <recommendedName>
        <fullName evidence="2 8">GTPase Der</fullName>
    </recommendedName>
    <alternativeName>
        <fullName evidence="7 8">GTP-binding protein EngA</fullName>
    </alternativeName>
</protein>
<evidence type="ECO:0000313" key="12">
    <source>
        <dbReference type="EMBL" id="WZL75314.1"/>
    </source>
</evidence>
<dbReference type="Pfam" id="PF14714">
    <property type="entry name" value="KH_dom-like"/>
    <property type="match status" value="1"/>
</dbReference>
<dbReference type="GO" id="GO:0016787">
    <property type="term" value="F:hydrolase activity"/>
    <property type="evidence" value="ECO:0007669"/>
    <property type="project" value="UniProtKB-KW"/>
</dbReference>
<dbReference type="PANTHER" id="PTHR43834">
    <property type="entry name" value="GTPASE DER"/>
    <property type="match status" value="1"/>
</dbReference>
<keyword evidence="4 9" id="KW-0677">Repeat</keyword>
<dbReference type="PRINTS" id="PR00326">
    <property type="entry name" value="GTP1OBG"/>
</dbReference>
<evidence type="ECO:0000256" key="4">
    <source>
        <dbReference type="ARBA" id="ARBA00022737"/>
    </source>
</evidence>
<keyword evidence="13" id="KW-1185">Reference proteome</keyword>
<evidence type="ECO:0000256" key="9">
    <source>
        <dbReference type="RuleBase" id="RU004481"/>
    </source>
</evidence>
<keyword evidence="12" id="KW-0378">Hydrolase</keyword>
<gene>
    <name evidence="8 12" type="primary">der</name>
    <name evidence="12" type="ORF">QBE54_06855</name>
</gene>
<dbReference type="InterPro" id="IPR032859">
    <property type="entry name" value="KH_dom-like"/>
</dbReference>
<feature type="domain" description="GTPase Der C-terminal KH-domain-like" evidence="11">
    <location>
        <begin position="375"/>
        <end position="455"/>
    </location>
</feature>
<name>A0ABZ2Y8G2_9BACT</name>
<evidence type="ECO:0000256" key="7">
    <source>
        <dbReference type="ARBA" id="ARBA00032345"/>
    </source>
</evidence>
<evidence type="ECO:0000259" key="11">
    <source>
        <dbReference type="Pfam" id="PF14714"/>
    </source>
</evidence>
<dbReference type="PANTHER" id="PTHR43834:SF6">
    <property type="entry name" value="GTPASE DER"/>
    <property type="match status" value="1"/>
</dbReference>
<dbReference type="Pfam" id="PF01926">
    <property type="entry name" value="MMR_HSR1"/>
    <property type="match status" value="2"/>
</dbReference>
<evidence type="ECO:0000256" key="2">
    <source>
        <dbReference type="ARBA" id="ARBA00020953"/>
    </source>
</evidence>
<keyword evidence="3 8" id="KW-0690">Ribosome biogenesis</keyword>
<evidence type="ECO:0000259" key="10">
    <source>
        <dbReference type="Pfam" id="PF01926"/>
    </source>
</evidence>
<feature type="domain" description="G" evidence="10">
    <location>
        <begin position="22"/>
        <end position="137"/>
    </location>
</feature>
<proteinExistence type="inferred from homology"/>
<feature type="binding site" evidence="8">
    <location>
        <begin position="136"/>
        <end position="139"/>
    </location>
    <ligand>
        <name>GTP</name>
        <dbReference type="ChEBI" id="CHEBI:37565"/>
        <label>1</label>
    </ligand>
</feature>